<accession>U2T5K6</accession>
<evidence type="ECO:0000313" key="2">
    <source>
        <dbReference type="Proteomes" id="UP000016605"/>
    </source>
</evidence>
<proteinExistence type="predicted"/>
<protein>
    <recommendedName>
        <fullName evidence="3">Pentapeptide repeat protein</fullName>
    </recommendedName>
</protein>
<name>U2T5K6_LEIAQ</name>
<dbReference type="EMBL" id="AWVQ01000557">
    <property type="protein sequence ID" value="ERK69972.1"/>
    <property type="molecule type" value="Genomic_DNA"/>
</dbReference>
<dbReference type="Proteomes" id="UP000016605">
    <property type="component" value="Unassembled WGS sequence"/>
</dbReference>
<comment type="caution">
    <text evidence="1">The sequence shown here is derived from an EMBL/GenBank/DDBJ whole genome shotgun (WGS) entry which is preliminary data.</text>
</comment>
<dbReference type="AlphaFoldDB" id="U2T5K6"/>
<gene>
    <name evidence="1" type="ORF">N136_03695</name>
</gene>
<organism evidence="1 2">
    <name type="scientific">Leifsonia aquatica ATCC 14665</name>
    <dbReference type="NCBI Taxonomy" id="1358026"/>
    <lineage>
        <taxon>Bacteria</taxon>
        <taxon>Bacillati</taxon>
        <taxon>Actinomycetota</taxon>
        <taxon>Actinomycetes</taxon>
        <taxon>Micrococcales</taxon>
        <taxon>Microbacteriaceae</taxon>
        <taxon>Leifsonia</taxon>
    </lineage>
</organism>
<reference evidence="1 2" key="1">
    <citation type="submission" date="2013-08" db="EMBL/GenBank/DDBJ databases">
        <authorList>
            <person name="Weinstock G."/>
            <person name="Sodergren E."/>
            <person name="Wylie T."/>
            <person name="Fulton L."/>
            <person name="Fulton R."/>
            <person name="Fronick C."/>
            <person name="O'Laughlin M."/>
            <person name="Godfrey J."/>
            <person name="Miner T."/>
            <person name="Herter B."/>
            <person name="Appelbaum E."/>
            <person name="Cordes M."/>
            <person name="Lek S."/>
            <person name="Wollam A."/>
            <person name="Pepin K.H."/>
            <person name="Palsikar V.B."/>
            <person name="Mitreva M."/>
            <person name="Wilson R.K."/>
        </authorList>
    </citation>
    <scope>NUCLEOTIDE SEQUENCE [LARGE SCALE GENOMIC DNA]</scope>
    <source>
        <strain evidence="1 2">ATCC 14665</strain>
    </source>
</reference>
<sequence>MDVAALPSPPSLSADCANCAGLCCVALAFAKSADFAFDKPAGDPCVNLDDDFLCRIHPQLRDRGFKGCTVFDCFGAGQHVTQHTFGGATWHDGGTTRDGMFAVFPIVRQLHELLWYLREALRLPAAEGLHPRLRAAERAV</sequence>
<dbReference type="HOGENOM" id="CLU_1839361_0_0_11"/>
<evidence type="ECO:0008006" key="3">
    <source>
        <dbReference type="Google" id="ProtNLM"/>
    </source>
</evidence>
<evidence type="ECO:0000313" key="1">
    <source>
        <dbReference type="EMBL" id="ERK69972.1"/>
    </source>
</evidence>
<feature type="non-terminal residue" evidence="1">
    <location>
        <position position="140"/>
    </location>
</feature>